<dbReference type="CDD" id="cd22534">
    <property type="entry name" value="KH-II_Era"/>
    <property type="match status" value="1"/>
</dbReference>
<accession>A0A9N8HTV3</accession>
<evidence type="ECO:0000256" key="2">
    <source>
        <dbReference type="ARBA" id="ARBA00022741"/>
    </source>
</evidence>
<dbReference type="OrthoDB" id="8954335at2759"/>
<dbReference type="AlphaFoldDB" id="A0A9N8HTV3"/>
<keyword evidence="3" id="KW-0342">GTP-binding</keyword>
<dbReference type="InterPro" id="IPR027417">
    <property type="entry name" value="P-loop_NTPase"/>
</dbReference>
<dbReference type="Proteomes" id="UP001153069">
    <property type="component" value="Unassembled WGS sequence"/>
</dbReference>
<dbReference type="GO" id="GO:0043024">
    <property type="term" value="F:ribosomal small subunit binding"/>
    <property type="evidence" value="ECO:0007669"/>
    <property type="project" value="TreeGrafter"/>
</dbReference>
<name>A0A9N8HTV3_9STRA</name>
<evidence type="ECO:0000313" key="6">
    <source>
        <dbReference type="Proteomes" id="UP001153069"/>
    </source>
</evidence>
<feature type="domain" description="G" evidence="4">
    <location>
        <begin position="68"/>
        <end position="187"/>
    </location>
</feature>
<protein>
    <submittedName>
        <fullName evidence="5">GTPase ERA</fullName>
    </submittedName>
</protein>
<dbReference type="Gene3D" id="3.30.300.20">
    <property type="match status" value="1"/>
</dbReference>
<dbReference type="InterPro" id="IPR015946">
    <property type="entry name" value="KH_dom-like_a/b"/>
</dbReference>
<dbReference type="GO" id="GO:0019843">
    <property type="term" value="F:rRNA binding"/>
    <property type="evidence" value="ECO:0007669"/>
    <property type="project" value="TreeGrafter"/>
</dbReference>
<organism evidence="5 6">
    <name type="scientific">Seminavis robusta</name>
    <dbReference type="NCBI Taxonomy" id="568900"/>
    <lineage>
        <taxon>Eukaryota</taxon>
        <taxon>Sar</taxon>
        <taxon>Stramenopiles</taxon>
        <taxon>Ochrophyta</taxon>
        <taxon>Bacillariophyta</taxon>
        <taxon>Bacillariophyceae</taxon>
        <taxon>Bacillariophycidae</taxon>
        <taxon>Naviculales</taxon>
        <taxon>Naviculaceae</taxon>
        <taxon>Seminavis</taxon>
    </lineage>
</organism>
<evidence type="ECO:0000313" key="5">
    <source>
        <dbReference type="EMBL" id="CAB9527138.1"/>
    </source>
</evidence>
<dbReference type="PANTHER" id="PTHR42698">
    <property type="entry name" value="GTPASE ERA"/>
    <property type="match status" value="1"/>
</dbReference>
<dbReference type="PRINTS" id="PR00326">
    <property type="entry name" value="GTP1OBG"/>
</dbReference>
<dbReference type="PANTHER" id="PTHR42698:SF1">
    <property type="entry name" value="GTPASE ERA, MITOCHONDRIAL"/>
    <property type="match status" value="1"/>
</dbReference>
<evidence type="ECO:0000256" key="3">
    <source>
        <dbReference type="ARBA" id="ARBA00023134"/>
    </source>
</evidence>
<dbReference type="SUPFAM" id="SSF54814">
    <property type="entry name" value="Prokaryotic type KH domain (KH-domain type II)"/>
    <property type="match status" value="1"/>
</dbReference>
<keyword evidence="6" id="KW-1185">Reference proteome</keyword>
<evidence type="ECO:0000256" key="1">
    <source>
        <dbReference type="ARBA" id="ARBA00007921"/>
    </source>
</evidence>
<dbReference type="Pfam" id="PF01926">
    <property type="entry name" value="MMR_HSR1"/>
    <property type="match status" value="1"/>
</dbReference>
<dbReference type="Gene3D" id="3.40.50.300">
    <property type="entry name" value="P-loop containing nucleotide triphosphate hydrolases"/>
    <property type="match status" value="1"/>
</dbReference>
<dbReference type="GO" id="GO:0005525">
    <property type="term" value="F:GTP binding"/>
    <property type="evidence" value="ECO:0007669"/>
    <property type="project" value="UniProtKB-KW"/>
</dbReference>
<keyword evidence="2" id="KW-0547">Nucleotide-binding</keyword>
<dbReference type="EMBL" id="CAICTM010001945">
    <property type="protein sequence ID" value="CAB9527138.1"/>
    <property type="molecule type" value="Genomic_DNA"/>
</dbReference>
<dbReference type="NCBIfam" id="TIGR00231">
    <property type="entry name" value="small_GTP"/>
    <property type="match status" value="1"/>
</dbReference>
<dbReference type="InterPro" id="IPR006073">
    <property type="entry name" value="GTP-bd"/>
</dbReference>
<dbReference type="InterPro" id="IPR009019">
    <property type="entry name" value="KH_sf_prok-type"/>
</dbReference>
<gene>
    <name evidence="5" type="ORF">SEMRO_1947_G307140.1</name>
</gene>
<evidence type="ECO:0000259" key="4">
    <source>
        <dbReference type="Pfam" id="PF01926"/>
    </source>
</evidence>
<dbReference type="SUPFAM" id="SSF52540">
    <property type="entry name" value="P-loop containing nucleoside triphosphate hydrolases"/>
    <property type="match status" value="1"/>
</dbReference>
<dbReference type="GO" id="GO:0000028">
    <property type="term" value="P:ribosomal small subunit assembly"/>
    <property type="evidence" value="ECO:0007669"/>
    <property type="project" value="TreeGrafter"/>
</dbReference>
<dbReference type="InterPro" id="IPR005662">
    <property type="entry name" value="GTPase_Era-like"/>
</dbReference>
<proteinExistence type="inferred from homology"/>
<comment type="caution">
    <text evidence="5">The sequence shown here is derived from an EMBL/GenBank/DDBJ whole genome shotgun (WGS) entry which is preliminary data.</text>
</comment>
<comment type="similarity">
    <text evidence="1">Belongs to the TRAFAC class TrmE-Era-EngA-EngB-Septin-like GTPase superfamily. Era GTPase family.</text>
</comment>
<reference evidence="5" key="1">
    <citation type="submission" date="2020-06" db="EMBL/GenBank/DDBJ databases">
        <authorList>
            <consortium name="Plant Systems Biology data submission"/>
        </authorList>
    </citation>
    <scope>NUCLEOTIDE SEQUENCE</scope>
    <source>
        <strain evidence="5">D6</strain>
    </source>
</reference>
<sequence>MMKPLLLISRCRPRIRRSLASPSNGISIIERRCVSTDPRPFEVLENTNFDLEDGDSDGDEPHNKKRLDIAIVGYPNAGKSQLLNALLGTKVAAVSRKRHTTRNGILGVRTQDSTQLVFCDTPGFMTHVNDKVGRDLAMTAKGHMRNVDHSLVVIDAAKAKLSPDYTDTIRSLLWNAASTKFSIVLNKVDLVKPKTKLLDAAQVFGSMADQMILEKMKHANPQLAQHPNLPHTPPPALMPEIFYTNARQGQNDPGVQDVIHHLQSVADDMAEYRDWFLPEAHMVTPMDYAARVEEIIREKLYRQLHREVPHQILQRNRQCELVRNDTDSTGGVLVIHQDLLVRTKAHLQLLQKSGGTNLLRIHDAAVPELRRLFQCEVLLTLTAKLITKNRR</sequence>
<dbReference type="InterPro" id="IPR005225">
    <property type="entry name" value="Small_GTP-bd"/>
</dbReference>